<evidence type="ECO:0000259" key="2">
    <source>
        <dbReference type="Pfam" id="PF12697"/>
    </source>
</evidence>
<dbReference type="AlphaFoldDB" id="A0A6J7GCV3"/>
<dbReference type="PANTHER" id="PTHR37017:SF11">
    <property type="entry name" value="ESTERASE_LIPASE_THIOESTERASE DOMAIN-CONTAINING PROTEIN"/>
    <property type="match status" value="1"/>
</dbReference>
<reference evidence="3" key="1">
    <citation type="submission" date="2020-05" db="EMBL/GenBank/DDBJ databases">
        <authorList>
            <person name="Chiriac C."/>
            <person name="Salcher M."/>
            <person name="Ghai R."/>
            <person name="Kavagutti S V."/>
        </authorList>
    </citation>
    <scope>NUCLEOTIDE SEQUENCE</scope>
</reference>
<accession>A0A6J7GCV3</accession>
<dbReference type="SUPFAM" id="SSF53474">
    <property type="entry name" value="alpha/beta-Hydrolases"/>
    <property type="match status" value="1"/>
</dbReference>
<evidence type="ECO:0000256" key="1">
    <source>
        <dbReference type="SAM" id="Phobius"/>
    </source>
</evidence>
<gene>
    <name evidence="3" type="ORF">UFOPK3472_02650</name>
</gene>
<feature type="transmembrane region" description="Helical" evidence="1">
    <location>
        <begin position="20"/>
        <end position="40"/>
    </location>
</feature>
<dbReference type="Pfam" id="PF12697">
    <property type="entry name" value="Abhydrolase_6"/>
    <property type="match status" value="1"/>
</dbReference>
<dbReference type="EMBL" id="CAFBLX010000210">
    <property type="protein sequence ID" value="CAB4904684.1"/>
    <property type="molecule type" value="Genomic_DNA"/>
</dbReference>
<keyword evidence="1" id="KW-0812">Transmembrane</keyword>
<dbReference type="PANTHER" id="PTHR37017">
    <property type="entry name" value="AB HYDROLASE-1 DOMAIN-CONTAINING PROTEIN-RELATED"/>
    <property type="match status" value="1"/>
</dbReference>
<dbReference type="Gene3D" id="3.40.50.1820">
    <property type="entry name" value="alpha/beta hydrolase"/>
    <property type="match status" value="1"/>
</dbReference>
<name>A0A6J7GCV3_9ZZZZ</name>
<keyword evidence="1" id="KW-0472">Membrane</keyword>
<organism evidence="3">
    <name type="scientific">freshwater metagenome</name>
    <dbReference type="NCBI Taxonomy" id="449393"/>
    <lineage>
        <taxon>unclassified sequences</taxon>
        <taxon>metagenomes</taxon>
        <taxon>ecological metagenomes</taxon>
    </lineage>
</organism>
<sequence length="283" mass="29316">MNTVETPGVWQVENMTSSKWTSLLAAAALTVGTMLGIGVAPAAAQGLPTVVLVHGAFADSTSWDGVAANLRGRGYPVVTAENSLRGPAIDAASVTDVVENIDGPVVLVGHSYGGTVISNVHADNVEALVYVAAFMPVEGEPVALELDPFRFPVTALVPPVIGLSIVDDSTNLIGKNVDSYITPALFRPFFAPDVTEEQAARMAAHQKTIAAGALLEPSGPPSWAHTPSWALIPQQDQIIPTSAERFMAQRAGARVTEVPGSHAILVSNPAAVADLVVQADSGS</sequence>
<evidence type="ECO:0000313" key="3">
    <source>
        <dbReference type="EMBL" id="CAB4904684.1"/>
    </source>
</evidence>
<feature type="domain" description="AB hydrolase-1" evidence="2">
    <location>
        <begin position="50"/>
        <end position="274"/>
    </location>
</feature>
<proteinExistence type="predicted"/>
<dbReference type="InterPro" id="IPR052897">
    <property type="entry name" value="Sec-Metab_Biosynth_Hydrolase"/>
</dbReference>
<dbReference type="InterPro" id="IPR000073">
    <property type="entry name" value="AB_hydrolase_1"/>
</dbReference>
<dbReference type="InterPro" id="IPR029058">
    <property type="entry name" value="AB_hydrolase_fold"/>
</dbReference>
<keyword evidence="1" id="KW-1133">Transmembrane helix</keyword>
<protein>
    <submittedName>
        <fullName evidence="3">Unannotated protein</fullName>
    </submittedName>
</protein>